<gene>
    <name evidence="1" type="ORF">Q4528_15385</name>
</gene>
<organism evidence="1 2">
    <name type="scientific">Staphylococcus pasteuri_A</name>
    <dbReference type="NCBI Taxonomy" id="3062664"/>
    <lineage>
        <taxon>Bacteria</taxon>
        <taxon>Bacillati</taxon>
        <taxon>Bacillota</taxon>
        <taxon>Bacilli</taxon>
        <taxon>Bacillales</taxon>
        <taxon>Staphylococcaceae</taxon>
        <taxon>Staphylococcus</taxon>
    </lineage>
</organism>
<feature type="non-terminal residue" evidence="1">
    <location>
        <position position="81"/>
    </location>
</feature>
<dbReference type="AlphaFoldDB" id="A0AAW7YVK1"/>
<dbReference type="EMBL" id="JAUOQO010000766">
    <property type="protein sequence ID" value="MDO6575495.1"/>
    <property type="molecule type" value="Genomic_DNA"/>
</dbReference>
<comment type="caution">
    <text evidence="1">The sequence shown here is derived from an EMBL/GenBank/DDBJ whole genome shotgun (WGS) entry which is preliminary data.</text>
</comment>
<keyword evidence="2" id="KW-1185">Reference proteome</keyword>
<dbReference type="Proteomes" id="UP001170310">
    <property type="component" value="Unassembled WGS sequence"/>
</dbReference>
<dbReference type="RefSeq" id="WP_303522592.1">
    <property type="nucleotide sequence ID" value="NZ_JAUOQO010000766.1"/>
</dbReference>
<protein>
    <submittedName>
        <fullName evidence="1">Uncharacterized protein</fullName>
    </submittedName>
</protein>
<sequence length="81" mass="8884">SSRHSLVNRVDVDFGYRFPRVKAEGWPLSYSYVYEGDIDTFVDGSNQFLTRAAVESAIEAAGGTVESITYTALPSTTIGSW</sequence>
<evidence type="ECO:0000313" key="2">
    <source>
        <dbReference type="Proteomes" id="UP001170310"/>
    </source>
</evidence>
<evidence type="ECO:0000313" key="1">
    <source>
        <dbReference type="EMBL" id="MDO6575495.1"/>
    </source>
</evidence>
<feature type="non-terminal residue" evidence="1">
    <location>
        <position position="1"/>
    </location>
</feature>
<accession>A0AAW7YVK1</accession>
<reference evidence="1" key="1">
    <citation type="submission" date="2023-07" db="EMBL/GenBank/DDBJ databases">
        <title>Genome content predicts the carbon catabolic preferences of heterotrophic bacteria.</title>
        <authorList>
            <person name="Gralka M."/>
        </authorList>
    </citation>
    <scope>NUCLEOTIDE SEQUENCE</scope>
    <source>
        <strain evidence="1">E2R20</strain>
    </source>
</reference>
<proteinExistence type="predicted"/>
<name>A0AAW7YVK1_9STAP</name>